<dbReference type="Proteomes" id="UP001217089">
    <property type="component" value="Unassembled WGS sequence"/>
</dbReference>
<keyword evidence="4 5" id="KW-0238">DNA-binding</keyword>
<gene>
    <name evidence="7" type="ORF">KUTeg_006644</name>
</gene>
<dbReference type="InterPro" id="IPR038441">
    <property type="entry name" value="THAP_Znf_sf"/>
</dbReference>
<evidence type="ECO:0000313" key="8">
    <source>
        <dbReference type="Proteomes" id="UP001217089"/>
    </source>
</evidence>
<evidence type="ECO:0000256" key="1">
    <source>
        <dbReference type="ARBA" id="ARBA00022723"/>
    </source>
</evidence>
<evidence type="ECO:0000313" key="7">
    <source>
        <dbReference type="EMBL" id="KAJ8314494.1"/>
    </source>
</evidence>
<reference evidence="7 8" key="1">
    <citation type="submission" date="2022-12" db="EMBL/GenBank/DDBJ databases">
        <title>Chromosome-level genome of Tegillarca granosa.</title>
        <authorList>
            <person name="Kim J."/>
        </authorList>
    </citation>
    <scope>NUCLEOTIDE SEQUENCE [LARGE SCALE GENOMIC DNA]</scope>
    <source>
        <strain evidence="7">Teg-2019</strain>
        <tissue evidence="7">Adductor muscle</tissue>
    </source>
</reference>
<dbReference type="EMBL" id="JARBDR010000337">
    <property type="protein sequence ID" value="KAJ8314494.1"/>
    <property type="molecule type" value="Genomic_DNA"/>
</dbReference>
<evidence type="ECO:0000256" key="2">
    <source>
        <dbReference type="ARBA" id="ARBA00022771"/>
    </source>
</evidence>
<accession>A0ABQ9FAW7</accession>
<feature type="domain" description="THAP-type" evidence="6">
    <location>
        <begin position="73"/>
        <end position="162"/>
    </location>
</feature>
<dbReference type="Gene3D" id="6.20.210.20">
    <property type="entry name" value="THAP domain"/>
    <property type="match status" value="1"/>
</dbReference>
<sequence>MADKINTSLLYQDYSYKVAVLEANDVGSLFDTFPLPVWADTWPLVSALTGLKEDLAISVSGSRLSDFQISGALYRVVIRTPGKVDRYPFMKGVRFFPFPSIKESKRRRKWLNAIRRPLDYSPKPWHRVCSRHFEDNADIPTLFPWNNYGMKTTSRDATSILKRENAKEYQNKNDDKCETGCTEMNVTETEVLDIIIEESDGEVNDIIVPTNVPFFIKEVEIETENNEASSIIQDHTYSNTIGARTTDQDHRTVSVAVQTDITLVDMKQYDENSSNLSFLSTIISSDKKKKTITHQLNRKLKGNCNFKVDVDPRRMYNQYYLDLV</sequence>
<dbReference type="SMART" id="SM00692">
    <property type="entry name" value="DM3"/>
    <property type="match status" value="1"/>
</dbReference>
<dbReference type="SMART" id="SM00980">
    <property type="entry name" value="THAP"/>
    <property type="match status" value="1"/>
</dbReference>
<proteinExistence type="predicted"/>
<dbReference type="Pfam" id="PF05485">
    <property type="entry name" value="THAP"/>
    <property type="match status" value="1"/>
</dbReference>
<evidence type="ECO:0000256" key="3">
    <source>
        <dbReference type="ARBA" id="ARBA00022833"/>
    </source>
</evidence>
<keyword evidence="8" id="KW-1185">Reference proteome</keyword>
<evidence type="ECO:0000256" key="4">
    <source>
        <dbReference type="ARBA" id="ARBA00023125"/>
    </source>
</evidence>
<name>A0ABQ9FAW7_TEGGR</name>
<protein>
    <recommendedName>
        <fullName evidence="6">THAP-type domain-containing protein</fullName>
    </recommendedName>
</protein>
<dbReference type="SUPFAM" id="SSF57716">
    <property type="entry name" value="Glucocorticoid receptor-like (DNA-binding domain)"/>
    <property type="match status" value="1"/>
</dbReference>
<organism evidence="7 8">
    <name type="scientific">Tegillarca granosa</name>
    <name type="common">Malaysian cockle</name>
    <name type="synonym">Anadara granosa</name>
    <dbReference type="NCBI Taxonomy" id="220873"/>
    <lineage>
        <taxon>Eukaryota</taxon>
        <taxon>Metazoa</taxon>
        <taxon>Spiralia</taxon>
        <taxon>Lophotrochozoa</taxon>
        <taxon>Mollusca</taxon>
        <taxon>Bivalvia</taxon>
        <taxon>Autobranchia</taxon>
        <taxon>Pteriomorphia</taxon>
        <taxon>Arcoida</taxon>
        <taxon>Arcoidea</taxon>
        <taxon>Arcidae</taxon>
        <taxon>Tegillarca</taxon>
    </lineage>
</organism>
<keyword evidence="3" id="KW-0862">Zinc</keyword>
<keyword evidence="1" id="KW-0479">Metal-binding</keyword>
<evidence type="ECO:0000256" key="5">
    <source>
        <dbReference type="PROSITE-ProRule" id="PRU00309"/>
    </source>
</evidence>
<dbReference type="PROSITE" id="PS50950">
    <property type="entry name" value="ZF_THAP"/>
    <property type="match status" value="1"/>
</dbReference>
<comment type="caution">
    <text evidence="7">The sequence shown here is derived from an EMBL/GenBank/DDBJ whole genome shotgun (WGS) entry which is preliminary data.</text>
</comment>
<dbReference type="InterPro" id="IPR006612">
    <property type="entry name" value="THAP_Znf"/>
</dbReference>
<evidence type="ECO:0000259" key="6">
    <source>
        <dbReference type="PROSITE" id="PS50950"/>
    </source>
</evidence>
<keyword evidence="2 5" id="KW-0863">Zinc-finger</keyword>